<organism evidence="1">
    <name type="scientific">Flavobacterium sp. WC2409</name>
    <dbReference type="NCBI Taxonomy" id="3234139"/>
    <lineage>
        <taxon>Bacteria</taxon>
        <taxon>Pseudomonadati</taxon>
        <taxon>Bacteroidota</taxon>
        <taxon>Flavobacteriia</taxon>
        <taxon>Flavobacteriales</taxon>
        <taxon>Flavobacteriaceae</taxon>
        <taxon>Flavobacterium</taxon>
    </lineage>
</organism>
<dbReference type="RefSeq" id="WP_369753277.1">
    <property type="nucleotide sequence ID" value="NZ_CP165625.1"/>
</dbReference>
<evidence type="ECO:0000313" key="1">
    <source>
        <dbReference type="EMBL" id="XDU95857.1"/>
    </source>
</evidence>
<sequence length="164" mass="19583">MKSVILNVRISQKLRDRLIDDSHEKGITLSDNSREILTAYCKAKNSDKIDNQTLRDINFYNSNEFIYLIFWMFEKIRSPKHFGPKNELEDLKKIVLQVVTNKFSPPDLKQEFEKVLIDIQRYLNEFDLPNNKFNFCALCTDEVFDYIILAEFIRNKAFENRIYL</sequence>
<proteinExistence type="predicted"/>
<dbReference type="AlphaFoldDB" id="A0AB39W3G2"/>
<accession>A0AB39W3G2</accession>
<gene>
    <name evidence="1" type="ORF">AB3G34_01745</name>
</gene>
<dbReference type="EMBL" id="CP165625">
    <property type="protein sequence ID" value="XDU95857.1"/>
    <property type="molecule type" value="Genomic_DNA"/>
</dbReference>
<protein>
    <submittedName>
        <fullName evidence="1">Uncharacterized protein</fullName>
    </submittedName>
</protein>
<reference evidence="1" key="1">
    <citation type="submission" date="2024-07" db="EMBL/GenBank/DDBJ databases">
        <authorList>
            <person name="Biller S.J."/>
        </authorList>
    </citation>
    <scope>NUCLEOTIDE SEQUENCE</scope>
    <source>
        <strain evidence="1">WC2409</strain>
    </source>
</reference>
<name>A0AB39W3G2_9FLAO</name>